<organism evidence="2 3">
    <name type="scientific">Acetobacter cerevisiae</name>
    <dbReference type="NCBI Taxonomy" id="178900"/>
    <lineage>
        <taxon>Bacteria</taxon>
        <taxon>Pseudomonadati</taxon>
        <taxon>Pseudomonadota</taxon>
        <taxon>Alphaproteobacteria</taxon>
        <taxon>Acetobacterales</taxon>
        <taxon>Acetobacteraceae</taxon>
        <taxon>Acetobacter</taxon>
    </lineage>
</organism>
<name>A0A149UW90_9PROT</name>
<reference evidence="2 3" key="1">
    <citation type="submission" date="2015-06" db="EMBL/GenBank/DDBJ databases">
        <title>Improved classification and identification of acetic acid bacteria using matrix-assisted laser desorption/ionization time-of-flight mass spectrometry; Gluconobacter nephelii and Gluconobacter uchimurae are later heterotypic synonyms of Gluconobacter japonicus and Gluconobacter oxydans, respectively.</title>
        <authorList>
            <person name="Li L."/>
            <person name="Cleenwerck I."/>
            <person name="De Vuyst L."/>
            <person name="Vandamme P."/>
        </authorList>
    </citation>
    <scope>NUCLEOTIDE SEQUENCE [LARGE SCALE GENOMIC DNA]</scope>
    <source>
        <strain evidence="2 3">LMG 1608</strain>
    </source>
</reference>
<feature type="region of interest" description="Disordered" evidence="1">
    <location>
        <begin position="64"/>
        <end position="104"/>
    </location>
</feature>
<dbReference type="PATRIC" id="fig|178900.6.peg.2212"/>
<feature type="compositionally biased region" description="Basic and acidic residues" evidence="1">
    <location>
        <begin position="75"/>
        <end position="104"/>
    </location>
</feature>
<dbReference type="RefSeq" id="WP_062141785.1">
    <property type="nucleotide sequence ID" value="NZ_LHZY01000009.1"/>
</dbReference>
<comment type="caution">
    <text evidence="2">The sequence shown here is derived from an EMBL/GenBank/DDBJ whole genome shotgun (WGS) entry which is preliminary data.</text>
</comment>
<evidence type="ECO:0000313" key="3">
    <source>
        <dbReference type="Proteomes" id="UP000075312"/>
    </source>
</evidence>
<dbReference type="AlphaFoldDB" id="A0A149UW90"/>
<gene>
    <name evidence="2" type="ORF">AD952_05675</name>
</gene>
<sequence length="119" mass="13605">MQESAPEYAWFDDGRGRKTFRRVPQPNLNRSDLPCPMLITDTIDPLQSQADGKYYTSKKALRRTYRADGNPQGKEFIEVGNDQKPHEQKRGSYVRDPKKSRDTIEKAMAAVDRGEGMQA</sequence>
<evidence type="ECO:0000256" key="1">
    <source>
        <dbReference type="SAM" id="MobiDB-lite"/>
    </source>
</evidence>
<evidence type="ECO:0000313" key="2">
    <source>
        <dbReference type="EMBL" id="KXV72201.1"/>
    </source>
</evidence>
<accession>A0A149UW90</accession>
<proteinExistence type="predicted"/>
<dbReference type="EMBL" id="LHZY01000009">
    <property type="protein sequence ID" value="KXV72201.1"/>
    <property type="molecule type" value="Genomic_DNA"/>
</dbReference>
<dbReference type="Proteomes" id="UP000075312">
    <property type="component" value="Unassembled WGS sequence"/>
</dbReference>
<protein>
    <submittedName>
        <fullName evidence="2">Uncharacterized protein</fullName>
    </submittedName>
</protein>